<dbReference type="GO" id="GO:0005975">
    <property type="term" value="P:carbohydrate metabolic process"/>
    <property type="evidence" value="ECO:0007669"/>
    <property type="project" value="InterPro"/>
</dbReference>
<dbReference type="InterPro" id="IPR025532">
    <property type="entry name" value="G6P_1-epimerase"/>
</dbReference>
<evidence type="ECO:0000256" key="2">
    <source>
        <dbReference type="ARBA" id="ARBA00005866"/>
    </source>
</evidence>
<evidence type="ECO:0000256" key="1">
    <source>
        <dbReference type="ARBA" id="ARBA00001096"/>
    </source>
</evidence>
<dbReference type="GO" id="GO:0005737">
    <property type="term" value="C:cytoplasm"/>
    <property type="evidence" value="ECO:0007669"/>
    <property type="project" value="TreeGrafter"/>
</dbReference>
<dbReference type="OrthoDB" id="1659429at2759"/>
<reference evidence="7 8" key="1">
    <citation type="journal article" date="2018" name="Mol. Biol. Evol.">
        <title>Broad Genomic Sampling Reveals a Smut Pathogenic Ancestry of the Fungal Clade Ustilaginomycotina.</title>
        <authorList>
            <person name="Kijpornyongpan T."/>
            <person name="Mondo S.J."/>
            <person name="Barry K."/>
            <person name="Sandor L."/>
            <person name="Lee J."/>
            <person name="Lipzen A."/>
            <person name="Pangilinan J."/>
            <person name="LaButti K."/>
            <person name="Hainaut M."/>
            <person name="Henrissat B."/>
            <person name="Grigoriev I.V."/>
            <person name="Spatafora J.W."/>
            <person name="Aime M.C."/>
        </authorList>
    </citation>
    <scope>NUCLEOTIDE SEQUENCE [LARGE SCALE GENOMIC DNA]</scope>
    <source>
        <strain evidence="7 8">MCA 4186</strain>
    </source>
</reference>
<proteinExistence type="inferred from homology"/>
<dbReference type="Gene3D" id="2.70.98.10">
    <property type="match status" value="1"/>
</dbReference>
<gene>
    <name evidence="7" type="ORF">FA09DRAFT_331944</name>
</gene>
<dbReference type="Proteomes" id="UP000245946">
    <property type="component" value="Unassembled WGS sequence"/>
</dbReference>
<feature type="active site" evidence="6">
    <location>
        <position position="268"/>
    </location>
</feature>
<evidence type="ECO:0000313" key="7">
    <source>
        <dbReference type="EMBL" id="PWN95622.1"/>
    </source>
</evidence>
<feature type="active site" evidence="6">
    <location>
        <position position="165"/>
    </location>
</feature>
<evidence type="ECO:0000256" key="3">
    <source>
        <dbReference type="ARBA" id="ARBA00012083"/>
    </source>
</evidence>
<dbReference type="InterPro" id="IPR011013">
    <property type="entry name" value="Gal_mutarotase_sf_dom"/>
</dbReference>
<dbReference type="InterPro" id="IPR014718">
    <property type="entry name" value="GH-type_carb-bd"/>
</dbReference>
<dbReference type="PANTHER" id="PTHR11122:SF13">
    <property type="entry name" value="GLUCOSE-6-PHOSPHATE 1-EPIMERASE"/>
    <property type="match status" value="1"/>
</dbReference>
<sequence length="293" mass="30995">MPADLLNAGTVRLTHGAASADILLFGATVLSAVVGADKRELLFLSRASALDGSAAVRGGIPVVFPLFGELADVPEGAVGRDDVKDAGRHGFARTQTWTLERSDDSDSSASVTLVLDTQKRDDVLKRYPFPCLLRYTVTLAADSLSCKLAVQNTGSKTMHFHALLHNYLNVPVAGAQISGLNSSFRDKVSGREEAAASGSAPLTMDGAETDRVYADRDTVEARSAAGRGVKLSRSADGFAQTVLWNPGEKGAGMKDMHKEGETEFVCVEPGYVAELKALAAGEEWVAEQTLSPL</sequence>
<evidence type="ECO:0000256" key="4">
    <source>
        <dbReference type="ARBA" id="ARBA00023235"/>
    </source>
</evidence>
<evidence type="ECO:0000256" key="6">
    <source>
        <dbReference type="PIRSR" id="PIRSR016020-1"/>
    </source>
</evidence>
<dbReference type="PIRSF" id="PIRSF016020">
    <property type="entry name" value="PHexose_mutarotase"/>
    <property type="match status" value="1"/>
</dbReference>
<comment type="similarity">
    <text evidence="2 5">Belongs to the glucose-6-phosphate 1-epimerase family.</text>
</comment>
<keyword evidence="8" id="KW-1185">Reference proteome</keyword>
<comment type="catalytic activity">
    <reaction evidence="1">
        <text>alpha-D-glucose 6-phosphate = beta-D-glucose 6-phosphate</text>
        <dbReference type="Rhea" id="RHEA:16249"/>
        <dbReference type="ChEBI" id="CHEBI:58225"/>
        <dbReference type="ChEBI" id="CHEBI:58247"/>
        <dbReference type="EC" id="5.1.3.15"/>
    </reaction>
</comment>
<dbReference type="RefSeq" id="XP_025595901.1">
    <property type="nucleotide sequence ID" value="XM_025743248.1"/>
</dbReference>
<evidence type="ECO:0000256" key="5">
    <source>
        <dbReference type="PIRNR" id="PIRNR016020"/>
    </source>
</evidence>
<keyword evidence="4 5" id="KW-0413">Isomerase</keyword>
<protein>
    <recommendedName>
        <fullName evidence="3 5">Glucose-6-phosphate 1-epimerase</fullName>
        <ecNumber evidence="3 5">5.1.3.15</ecNumber>
    </recommendedName>
</protein>
<dbReference type="AlphaFoldDB" id="A0A316Z3Y9"/>
<dbReference type="GeneID" id="37270792"/>
<dbReference type="STRING" id="58919.A0A316Z3Y9"/>
<dbReference type="GO" id="GO:0030246">
    <property type="term" value="F:carbohydrate binding"/>
    <property type="evidence" value="ECO:0007669"/>
    <property type="project" value="UniProtKB-UniRule"/>
</dbReference>
<dbReference type="PANTHER" id="PTHR11122">
    <property type="entry name" value="APOSPORY-ASSOCIATED PROTEIN C-RELATED"/>
    <property type="match status" value="1"/>
</dbReference>
<dbReference type="GO" id="GO:0047938">
    <property type="term" value="F:glucose-6-phosphate 1-epimerase activity"/>
    <property type="evidence" value="ECO:0007669"/>
    <property type="project" value="UniProtKB-UniRule"/>
</dbReference>
<dbReference type="EC" id="5.1.3.15" evidence="3 5"/>
<organism evidence="7 8">
    <name type="scientific">Tilletiopsis washingtonensis</name>
    <dbReference type="NCBI Taxonomy" id="58919"/>
    <lineage>
        <taxon>Eukaryota</taxon>
        <taxon>Fungi</taxon>
        <taxon>Dikarya</taxon>
        <taxon>Basidiomycota</taxon>
        <taxon>Ustilaginomycotina</taxon>
        <taxon>Exobasidiomycetes</taxon>
        <taxon>Entylomatales</taxon>
        <taxon>Entylomatales incertae sedis</taxon>
        <taxon>Tilletiopsis</taxon>
    </lineage>
</organism>
<dbReference type="Pfam" id="PF01263">
    <property type="entry name" value="Aldose_epim"/>
    <property type="match status" value="1"/>
</dbReference>
<evidence type="ECO:0000313" key="8">
    <source>
        <dbReference type="Proteomes" id="UP000245946"/>
    </source>
</evidence>
<dbReference type="CDD" id="cd09020">
    <property type="entry name" value="D-hex-6-P-epi_like"/>
    <property type="match status" value="1"/>
</dbReference>
<accession>A0A316Z3Y9</accession>
<comment type="function">
    <text evidence="5">Catalyzes the interconversion between the alpha and beta anomers from at least three hexose 6-phosphate sugars (Glc6P, Gal6P, and Man6P).</text>
</comment>
<dbReference type="EMBL" id="KZ819303">
    <property type="protein sequence ID" value="PWN95622.1"/>
    <property type="molecule type" value="Genomic_DNA"/>
</dbReference>
<name>A0A316Z3Y9_9BASI</name>
<dbReference type="SUPFAM" id="SSF74650">
    <property type="entry name" value="Galactose mutarotase-like"/>
    <property type="match status" value="1"/>
</dbReference>
<dbReference type="InterPro" id="IPR008183">
    <property type="entry name" value="Aldose_1/G6P_1-epimerase"/>
</dbReference>